<dbReference type="PANTHER" id="PTHR45824">
    <property type="entry name" value="GH16843P"/>
    <property type="match status" value="1"/>
</dbReference>
<dbReference type="GO" id="GO:0008526">
    <property type="term" value="F:phosphatidylinositol transfer activity"/>
    <property type="evidence" value="ECO:0000318"/>
    <property type="project" value="GO_Central"/>
</dbReference>
<dbReference type="PROSITE" id="PS50191">
    <property type="entry name" value="CRAL_TRIO"/>
    <property type="match status" value="1"/>
</dbReference>
<evidence type="ECO:0000256" key="1">
    <source>
        <dbReference type="SAM" id="MobiDB-lite"/>
    </source>
</evidence>
<feature type="domain" description="CRAL-TRIO" evidence="2">
    <location>
        <begin position="170"/>
        <end position="327"/>
    </location>
</feature>
<feature type="compositionally biased region" description="Polar residues" evidence="1">
    <location>
        <begin position="408"/>
        <end position="420"/>
    </location>
</feature>
<dbReference type="SUPFAM" id="SSF52087">
    <property type="entry name" value="CRAL/TRIO domain"/>
    <property type="match status" value="1"/>
</dbReference>
<dbReference type="InterPro" id="IPR011074">
    <property type="entry name" value="CRAL/TRIO_N_dom"/>
</dbReference>
<dbReference type="FunFam" id="3.40.525.10:FF:000008">
    <property type="entry name" value="Phosphatidylinositol transfer protein 3"/>
    <property type="match status" value="1"/>
</dbReference>
<keyword evidence="3" id="KW-1185">Reference proteome</keyword>
<dbReference type="InParanoid" id="A0A6P9ENH5"/>
<dbReference type="SMART" id="SM01100">
    <property type="entry name" value="CRAL_TRIO_N"/>
    <property type="match status" value="1"/>
</dbReference>
<dbReference type="InterPro" id="IPR001251">
    <property type="entry name" value="CRAL-TRIO_dom"/>
</dbReference>
<dbReference type="PANTHER" id="PTHR45824:SF18">
    <property type="entry name" value="OS01G0264700 PROTEIN"/>
    <property type="match status" value="1"/>
</dbReference>
<dbReference type="Pfam" id="PF00650">
    <property type="entry name" value="CRAL_TRIO"/>
    <property type="match status" value="1"/>
</dbReference>
<dbReference type="InterPro" id="IPR036273">
    <property type="entry name" value="CRAL/TRIO_N_dom_sf"/>
</dbReference>
<dbReference type="CDD" id="cd00170">
    <property type="entry name" value="SEC14"/>
    <property type="match status" value="1"/>
</dbReference>
<dbReference type="GeneID" id="109008147"/>
<dbReference type="Gene3D" id="3.40.525.10">
    <property type="entry name" value="CRAL-TRIO lipid binding domain"/>
    <property type="match status" value="1"/>
</dbReference>
<dbReference type="Pfam" id="PF03765">
    <property type="entry name" value="CRAL_TRIO_N"/>
    <property type="match status" value="1"/>
</dbReference>
<evidence type="ECO:0000259" key="2">
    <source>
        <dbReference type="PROSITE" id="PS50191"/>
    </source>
</evidence>
<evidence type="ECO:0000313" key="4">
    <source>
        <dbReference type="RefSeq" id="XP_035544137.1"/>
    </source>
</evidence>
<feature type="compositionally biased region" description="Gly residues" evidence="1">
    <location>
        <begin position="421"/>
        <end position="430"/>
    </location>
</feature>
<protein>
    <submittedName>
        <fullName evidence="4">Phosphatidylinositol transfer protein 3-like isoform X1</fullName>
    </submittedName>
</protein>
<dbReference type="RefSeq" id="XP_035544137.1">
    <property type="nucleotide sequence ID" value="XM_035688244.1"/>
</dbReference>
<feature type="compositionally biased region" description="Polar residues" evidence="1">
    <location>
        <begin position="361"/>
        <end position="375"/>
    </location>
</feature>
<gene>
    <name evidence="4" type="primary">LOC109008147</name>
</gene>
<organism evidence="3 4">
    <name type="scientific">Juglans regia</name>
    <name type="common">English walnut</name>
    <dbReference type="NCBI Taxonomy" id="51240"/>
    <lineage>
        <taxon>Eukaryota</taxon>
        <taxon>Viridiplantae</taxon>
        <taxon>Streptophyta</taxon>
        <taxon>Embryophyta</taxon>
        <taxon>Tracheophyta</taxon>
        <taxon>Spermatophyta</taxon>
        <taxon>Magnoliopsida</taxon>
        <taxon>eudicotyledons</taxon>
        <taxon>Gunneridae</taxon>
        <taxon>Pentapetalae</taxon>
        <taxon>rosids</taxon>
        <taxon>fabids</taxon>
        <taxon>Fagales</taxon>
        <taxon>Juglandaceae</taxon>
        <taxon>Juglans</taxon>
    </lineage>
</organism>
<dbReference type="AlphaFoldDB" id="A0A6P9ENH5"/>
<proteinExistence type="predicted"/>
<evidence type="ECO:0000313" key="3">
    <source>
        <dbReference type="Proteomes" id="UP000235220"/>
    </source>
</evidence>
<dbReference type="Proteomes" id="UP000235220">
    <property type="component" value="Chromosome 3"/>
</dbReference>
<dbReference type="InterPro" id="IPR036865">
    <property type="entry name" value="CRAL-TRIO_dom_sf"/>
</dbReference>
<dbReference type="SUPFAM" id="SSF46938">
    <property type="entry name" value="CRAL/TRIO N-terminal domain"/>
    <property type="match status" value="1"/>
</dbReference>
<sequence>MKQREVWAGTGGEGNNFLGHHEYLILGSGVEGVETADSGAWFRIKHHPIIFPFRFLLIFLFIKVLRFHQEDRAPESFQPPVDLPKSEMMSSKKLQGSLTEKTLSSEEQQAKINETRKLIGPIADKLPVLCSNASILRFLRAQNWNTKKAGKMLKQTLKWRLEYKPEKIRWEDISHEAETGKVYMANYFDKFGRIVLIMRPGYQNTNSTSGQIRYLVYCMEHAIKNLNLDQEHMVWLIDFQGWNTSSISMKVTRETAHILQHHYPERLGLAILYNPPKVFESFWTMVKPFIEPKTFKKVKFVYPKHPESQKIMEELFDMDKLESGFGGRSSAGFVYQDYAQRMMEDDGKISDLIDSGGLSPSLSSAMSECQQSDSLVTDHCSEASDESSGDEAASSNLEVVDEKIQAHPSPSSNDVANGTQLGKGRGYGGT</sequence>
<dbReference type="SMART" id="SM00516">
    <property type="entry name" value="SEC14"/>
    <property type="match status" value="1"/>
</dbReference>
<reference evidence="4" key="1">
    <citation type="submission" date="2025-08" db="UniProtKB">
        <authorList>
            <consortium name="RefSeq"/>
        </authorList>
    </citation>
    <scope>IDENTIFICATION</scope>
    <source>
        <tissue evidence="4">Leaves</tissue>
    </source>
</reference>
<name>A0A6P9ENH5_JUGRE</name>
<feature type="region of interest" description="Disordered" evidence="1">
    <location>
        <begin position="361"/>
        <end position="430"/>
    </location>
</feature>
<dbReference type="OrthoDB" id="75724at2759"/>
<accession>A0A6P9ENH5</accession>
<dbReference type="InterPro" id="IPR052578">
    <property type="entry name" value="PI_Transfer_CRAL-TRIO"/>
</dbReference>